<keyword evidence="3" id="KW-0560">Oxidoreductase</keyword>
<dbReference type="Pfam" id="PF04321">
    <property type="entry name" value="RmlD_sub_bind"/>
    <property type="match status" value="1"/>
</dbReference>
<evidence type="ECO:0000256" key="1">
    <source>
        <dbReference type="ARBA" id="ARBA00010944"/>
    </source>
</evidence>
<reference evidence="3 4" key="1">
    <citation type="journal article" date="2019" name="Anaerobe">
        <title>Detection of Robinsoniella peoriensis in multiple bone samples of a trauma patient.</title>
        <authorList>
            <person name="Schrottner P."/>
            <person name="Hartwich K."/>
            <person name="Bunk B."/>
            <person name="Schober I."/>
            <person name="Helbig S."/>
            <person name="Rudolph W.W."/>
            <person name="Gunzer F."/>
        </authorList>
    </citation>
    <scope>NUCLEOTIDE SEQUENCE [LARGE SCALE GENOMIC DNA]</scope>
    <source>
        <strain evidence="3 4">DSM 106044</strain>
    </source>
</reference>
<protein>
    <submittedName>
        <fullName evidence="3">dTDP-4-dehydrorhamnose reductase</fullName>
        <ecNumber evidence="3">1.1.1.133</ecNumber>
    </submittedName>
</protein>
<evidence type="ECO:0000313" key="3">
    <source>
        <dbReference type="EMBL" id="TLC98876.1"/>
    </source>
</evidence>
<dbReference type="PROSITE" id="PS00061">
    <property type="entry name" value="ADH_SHORT"/>
    <property type="match status" value="1"/>
</dbReference>
<name>A0A4U8Q2L6_9FIRM</name>
<dbReference type="CDD" id="cd05254">
    <property type="entry name" value="dTDP_HR_like_SDR_e"/>
    <property type="match status" value="1"/>
</dbReference>
<dbReference type="PANTHER" id="PTHR10491:SF4">
    <property type="entry name" value="METHIONINE ADENOSYLTRANSFERASE 2 SUBUNIT BETA"/>
    <property type="match status" value="1"/>
</dbReference>
<gene>
    <name evidence="3" type="primary">rfbD</name>
    <name evidence="3" type="ORF">DSM106044_04206</name>
</gene>
<organism evidence="3 4">
    <name type="scientific">Robinsoniella peoriensis</name>
    <dbReference type="NCBI Taxonomy" id="180332"/>
    <lineage>
        <taxon>Bacteria</taxon>
        <taxon>Bacillati</taxon>
        <taxon>Bacillota</taxon>
        <taxon>Clostridia</taxon>
        <taxon>Lachnospirales</taxon>
        <taxon>Lachnospiraceae</taxon>
        <taxon>Robinsoniella</taxon>
    </lineage>
</organism>
<dbReference type="AlphaFoldDB" id="A0A4U8Q2L6"/>
<evidence type="ECO:0000259" key="2">
    <source>
        <dbReference type="Pfam" id="PF04321"/>
    </source>
</evidence>
<dbReference type="Proteomes" id="UP000306509">
    <property type="component" value="Unassembled WGS sequence"/>
</dbReference>
<dbReference type="OrthoDB" id="9803892at2"/>
<keyword evidence="4" id="KW-1185">Reference proteome</keyword>
<evidence type="ECO:0000313" key="4">
    <source>
        <dbReference type="Proteomes" id="UP000306509"/>
    </source>
</evidence>
<dbReference type="GO" id="GO:0008831">
    <property type="term" value="F:dTDP-4-dehydrorhamnose reductase activity"/>
    <property type="evidence" value="ECO:0007669"/>
    <property type="project" value="UniProtKB-EC"/>
</dbReference>
<dbReference type="GO" id="GO:0005829">
    <property type="term" value="C:cytosol"/>
    <property type="evidence" value="ECO:0007669"/>
    <property type="project" value="TreeGrafter"/>
</dbReference>
<dbReference type="EC" id="1.1.1.133" evidence="3"/>
<dbReference type="SUPFAM" id="SSF51735">
    <property type="entry name" value="NAD(P)-binding Rossmann-fold domains"/>
    <property type="match status" value="1"/>
</dbReference>
<dbReference type="FunFam" id="3.40.50.720:FF:000159">
    <property type="entry name" value="dTDP-4-dehydrorhamnose reductase"/>
    <property type="match status" value="1"/>
</dbReference>
<dbReference type="NCBIfam" id="TIGR01214">
    <property type="entry name" value="rmlD"/>
    <property type="match status" value="1"/>
</dbReference>
<proteinExistence type="inferred from homology"/>
<dbReference type="InterPro" id="IPR005913">
    <property type="entry name" value="dTDP_dehydrorham_reduct"/>
</dbReference>
<dbReference type="Gene3D" id="3.90.25.10">
    <property type="entry name" value="UDP-galactose 4-epimerase, domain 1"/>
    <property type="match status" value="1"/>
</dbReference>
<comment type="caution">
    <text evidence="3">The sequence shown here is derived from an EMBL/GenBank/DDBJ whole genome shotgun (WGS) entry which is preliminary data.</text>
</comment>
<dbReference type="Gene3D" id="3.40.50.720">
    <property type="entry name" value="NAD(P)-binding Rossmann-like Domain"/>
    <property type="match status" value="1"/>
</dbReference>
<dbReference type="InterPro" id="IPR020904">
    <property type="entry name" value="Sc_DH/Rdtase_CS"/>
</dbReference>
<dbReference type="PANTHER" id="PTHR10491">
    <property type="entry name" value="DTDP-4-DEHYDRORHAMNOSE REDUCTASE"/>
    <property type="match status" value="1"/>
</dbReference>
<dbReference type="RefSeq" id="WP_027296773.1">
    <property type="nucleotide sequence ID" value="NZ_CABMJZ010000073.1"/>
</dbReference>
<dbReference type="EMBL" id="QGQD01000079">
    <property type="protein sequence ID" value="TLC98876.1"/>
    <property type="molecule type" value="Genomic_DNA"/>
</dbReference>
<dbReference type="GO" id="GO:0019305">
    <property type="term" value="P:dTDP-rhamnose biosynthetic process"/>
    <property type="evidence" value="ECO:0007669"/>
    <property type="project" value="TreeGrafter"/>
</dbReference>
<dbReference type="InterPro" id="IPR036291">
    <property type="entry name" value="NAD(P)-bd_dom_sf"/>
</dbReference>
<dbReference type="STRING" id="180332.GCA_000797495_02720"/>
<sequence>MKILVTGCNGQLGRAINQQYADDADVEIINTDVFQPDVMELDITNIDKVMSVIEEVKPDVIINCAAHTAVDLCESQQDAAYRINAIGPRNLSIAAAKTGAKMVHVSTDYVFEGNGTKPYMEFDAPNPQGMYGATKLAGEQFVQQFAKDFFIIRTAWLYGEGKNFVKTMLRLAETNDTVRVVGDQYGTPTSAVELAKAIKYLIPTSNYGIFHGTCEGMCSWADFAKEIFRLAGKDTKVDSITTAEYPTPAVRPAYSVLENYMLKLTTDYSFAPWEDALAAYMKTL</sequence>
<accession>A0A4U8Q2L6</accession>
<feature type="domain" description="RmlD-like substrate binding" evidence="2">
    <location>
        <begin position="1"/>
        <end position="283"/>
    </location>
</feature>
<dbReference type="InterPro" id="IPR029903">
    <property type="entry name" value="RmlD-like-bd"/>
</dbReference>
<comment type="similarity">
    <text evidence="1">Belongs to the dTDP-4-dehydrorhamnose reductase family.</text>
</comment>